<organism evidence="4 5">
    <name type="scientific">Candidatus Doudnabacteria bacterium Gr01-1014_77</name>
    <dbReference type="NCBI Taxonomy" id="2017133"/>
    <lineage>
        <taxon>Bacteria</taxon>
        <taxon>Candidatus Doudnaibacteriota</taxon>
    </lineage>
</organism>
<reference evidence="4 5" key="1">
    <citation type="submission" date="2017-07" db="EMBL/GenBank/DDBJ databases">
        <title>Mechanisms for carbon and nitrogen cycling indicate functional differentiation within the Candidate Phyla Radiation.</title>
        <authorList>
            <person name="Danczak R.E."/>
            <person name="Johnston M.D."/>
            <person name="Kenah C."/>
            <person name="Slattery M."/>
            <person name="Wrighton K.C."/>
            <person name="Wilkins M.J."/>
        </authorList>
    </citation>
    <scope>NUCLEOTIDE SEQUENCE [LARGE SCALE GENOMIC DNA]</scope>
    <source>
        <strain evidence="4">Gr01-1014_77</strain>
    </source>
</reference>
<feature type="signal peptide" evidence="2">
    <location>
        <begin position="1"/>
        <end position="27"/>
    </location>
</feature>
<evidence type="ECO:0000259" key="3">
    <source>
        <dbReference type="Pfam" id="PF18914"/>
    </source>
</evidence>
<evidence type="ECO:0000313" key="4">
    <source>
        <dbReference type="EMBL" id="TSC65284.1"/>
    </source>
</evidence>
<keyword evidence="2" id="KW-0732">Signal</keyword>
<evidence type="ECO:0000256" key="1">
    <source>
        <dbReference type="SAM" id="MobiDB-lite"/>
    </source>
</evidence>
<comment type="caution">
    <text evidence="4">The sequence shown here is derived from an EMBL/GenBank/DDBJ whole genome shotgun (WGS) entry which is preliminary data.</text>
</comment>
<dbReference type="InterPro" id="IPR043724">
    <property type="entry name" value="DUF5666"/>
</dbReference>
<sequence length="209" mass="22261">MNNLRKYAAIGAVALTTILPFAASAHSDDSNKSEKREEKREHKSQSYEHKAFTGTVTALSTTGFTLTSANGIVYTVTIANAQMKHPFDGSIVLADIKVNDKVVVKGTLTGTTIAAKTVLDMPANTHIAKAKGLVTAVTGNTVTLQTNHDGVISNVTVKTDTNTQYTKDGQTGTSADVKVGSRINVKGLWDETLNVLNAIKISIKTMINQ</sequence>
<protein>
    <recommendedName>
        <fullName evidence="3">DUF5666 domain-containing protein</fullName>
    </recommendedName>
</protein>
<proteinExistence type="predicted"/>
<feature type="region of interest" description="Disordered" evidence="1">
    <location>
        <begin position="26"/>
        <end position="48"/>
    </location>
</feature>
<dbReference type="Proteomes" id="UP000319613">
    <property type="component" value="Unassembled WGS sequence"/>
</dbReference>
<name>A0A554JAC8_9BACT</name>
<dbReference type="Pfam" id="PF18914">
    <property type="entry name" value="DUF5666"/>
    <property type="match status" value="1"/>
</dbReference>
<accession>A0A554JAC8</accession>
<dbReference type="EMBL" id="VMFF01000054">
    <property type="protein sequence ID" value="TSC65284.1"/>
    <property type="molecule type" value="Genomic_DNA"/>
</dbReference>
<feature type="domain" description="DUF5666" evidence="3">
    <location>
        <begin position="131"/>
        <end position="192"/>
    </location>
</feature>
<evidence type="ECO:0000256" key="2">
    <source>
        <dbReference type="SAM" id="SignalP"/>
    </source>
</evidence>
<evidence type="ECO:0000313" key="5">
    <source>
        <dbReference type="Proteomes" id="UP000319613"/>
    </source>
</evidence>
<feature type="chain" id="PRO_5021812778" description="DUF5666 domain-containing protein" evidence="2">
    <location>
        <begin position="28"/>
        <end position="209"/>
    </location>
</feature>
<gene>
    <name evidence="4" type="ORF">G01um101477_544</name>
</gene>
<dbReference type="AlphaFoldDB" id="A0A554JAC8"/>